<dbReference type="FunFam" id="3.30.160.60:FF:000045">
    <property type="entry name" value="ZFP69 zinc finger protein B"/>
    <property type="match status" value="1"/>
</dbReference>
<dbReference type="FunFam" id="3.30.160.60:FF:000515">
    <property type="entry name" value="early growth response protein 4"/>
    <property type="match status" value="1"/>
</dbReference>
<evidence type="ECO:0000256" key="2">
    <source>
        <dbReference type="ARBA" id="ARBA00022723"/>
    </source>
</evidence>
<feature type="compositionally biased region" description="Low complexity" evidence="11">
    <location>
        <begin position="136"/>
        <end position="145"/>
    </location>
</feature>
<keyword evidence="13" id="KW-1185">Reference proteome</keyword>
<keyword evidence="4 10" id="KW-0863">Zinc-finger</keyword>
<dbReference type="Proteomes" id="UP000515154">
    <property type="component" value="Linkage group LG27"/>
</dbReference>
<dbReference type="PANTHER" id="PTHR24384">
    <property type="entry name" value="FINGER PUTATIVE TRANSCRIPTION FACTOR FAMILY-RELATED"/>
    <property type="match status" value="1"/>
</dbReference>
<feature type="region of interest" description="Disordered" evidence="11">
    <location>
        <begin position="409"/>
        <end position="440"/>
    </location>
</feature>
<evidence type="ECO:0000256" key="11">
    <source>
        <dbReference type="SAM" id="MobiDB-lite"/>
    </source>
</evidence>
<evidence type="ECO:0000256" key="4">
    <source>
        <dbReference type="ARBA" id="ARBA00022771"/>
    </source>
</evidence>
<feature type="domain" description="C2H2-type" evidence="12">
    <location>
        <begin position="231"/>
        <end position="258"/>
    </location>
</feature>
<keyword evidence="3" id="KW-0677">Repeat</keyword>
<dbReference type="GO" id="GO:0000981">
    <property type="term" value="F:DNA-binding transcription factor activity, RNA polymerase II-specific"/>
    <property type="evidence" value="ECO:0007669"/>
    <property type="project" value="TreeGrafter"/>
</dbReference>
<dbReference type="GO" id="GO:0005634">
    <property type="term" value="C:nucleus"/>
    <property type="evidence" value="ECO:0007669"/>
    <property type="project" value="UniProtKB-SubCell"/>
</dbReference>
<sequence length="472" mass="51325">MSFLATFGKLHPKPKATFECKFCEKSFSQPVYLKTHIRSHTGEKRYHCNDCDETFEQYRALVSHKKTHRSFTCELCGKSVASEARLNDHLKSHTGQKLECYTCKQLFTSVNLLGLHLQSHAKDASPLHQSDGGGDSNNNNKSSSDGRGDAAMTTGDDVDPSNENVTFDNSLAISSIVDDSSHTSKSSKSSRSGGSNSSSNHNTECEVCHKKFSCASSLTKHMNIHTKKRSFQCNFCAKSFLHSFTLTRHLRIHTGEKPYKCNYCEQHFADASTRNRHAKIHRGLLGNAISAITATALTTSVDSSLDAWSQPYYGDAYSFGGMDSDLHSGGSEYSGRSRSRNQASHMAGHLSGSGKANSNYPNSVQYPGSDTSHSTKLNSSSPSSPSSSLLLPSLSSSVFPSFYASFHSSTSNSNGNNNTSTPVPSAVSAENSGSDANDDDMQPVLQILSANQDHCFIMNSDCSKEFDVMNDL</sequence>
<comment type="subcellular location">
    <subcellularLocation>
        <location evidence="1">Nucleus</location>
    </subcellularLocation>
</comment>
<evidence type="ECO:0000256" key="8">
    <source>
        <dbReference type="ARBA" id="ARBA00023163"/>
    </source>
</evidence>
<name>A0A7E6FQK5_9MOLL</name>
<dbReference type="Gene3D" id="3.30.160.60">
    <property type="entry name" value="Classic Zinc Finger"/>
    <property type="match status" value="6"/>
</dbReference>
<accession>A0A7E6FQK5</accession>
<evidence type="ECO:0000256" key="3">
    <source>
        <dbReference type="ARBA" id="ARBA00022737"/>
    </source>
</evidence>
<keyword evidence="2" id="KW-0479">Metal-binding</keyword>
<dbReference type="InterPro" id="IPR013087">
    <property type="entry name" value="Znf_C2H2_type"/>
</dbReference>
<evidence type="ECO:0000256" key="1">
    <source>
        <dbReference type="ARBA" id="ARBA00004123"/>
    </source>
</evidence>
<protein>
    <submittedName>
        <fullName evidence="14">Zinc finger protein 260-like</fullName>
    </submittedName>
</protein>
<evidence type="ECO:0000259" key="12">
    <source>
        <dbReference type="PROSITE" id="PS50157"/>
    </source>
</evidence>
<dbReference type="FunFam" id="3.30.160.60:FF:000446">
    <property type="entry name" value="Zinc finger protein"/>
    <property type="match status" value="1"/>
</dbReference>
<feature type="domain" description="C2H2-type" evidence="12">
    <location>
        <begin position="203"/>
        <end position="230"/>
    </location>
</feature>
<evidence type="ECO:0000256" key="9">
    <source>
        <dbReference type="ARBA" id="ARBA00023242"/>
    </source>
</evidence>
<feature type="region of interest" description="Disordered" evidence="11">
    <location>
        <begin position="178"/>
        <end position="203"/>
    </location>
</feature>
<dbReference type="KEGG" id="osn:115225497"/>
<feature type="domain" description="C2H2-type" evidence="12">
    <location>
        <begin position="46"/>
        <end position="68"/>
    </location>
</feature>
<dbReference type="Pfam" id="PF12874">
    <property type="entry name" value="zf-met"/>
    <property type="match status" value="1"/>
</dbReference>
<evidence type="ECO:0000313" key="14">
    <source>
        <dbReference type="RefSeq" id="XP_036369829.1"/>
    </source>
</evidence>
<dbReference type="InterPro" id="IPR036236">
    <property type="entry name" value="Znf_C2H2_sf"/>
</dbReference>
<dbReference type="Pfam" id="PF00096">
    <property type="entry name" value="zf-C2H2"/>
    <property type="match status" value="3"/>
</dbReference>
<proteinExistence type="predicted"/>
<feature type="domain" description="C2H2-type" evidence="12">
    <location>
        <begin position="259"/>
        <end position="283"/>
    </location>
</feature>
<feature type="compositionally biased region" description="Low complexity" evidence="11">
    <location>
        <begin position="178"/>
        <end position="201"/>
    </location>
</feature>
<keyword evidence="9" id="KW-0539">Nucleus</keyword>
<dbReference type="InterPro" id="IPR050752">
    <property type="entry name" value="C2H2-ZF_domain"/>
</dbReference>
<feature type="domain" description="C2H2-type" evidence="12">
    <location>
        <begin position="18"/>
        <end position="45"/>
    </location>
</feature>
<gene>
    <name evidence="14" type="primary">LOC115225497</name>
</gene>
<evidence type="ECO:0000256" key="6">
    <source>
        <dbReference type="ARBA" id="ARBA00023015"/>
    </source>
</evidence>
<feature type="region of interest" description="Disordered" evidence="11">
    <location>
        <begin position="328"/>
        <end position="387"/>
    </location>
</feature>
<reference evidence="14" key="1">
    <citation type="submission" date="2025-08" db="UniProtKB">
        <authorList>
            <consortium name="RefSeq"/>
        </authorList>
    </citation>
    <scope>IDENTIFICATION</scope>
</reference>
<dbReference type="GO" id="GO:0000978">
    <property type="term" value="F:RNA polymerase II cis-regulatory region sequence-specific DNA binding"/>
    <property type="evidence" value="ECO:0007669"/>
    <property type="project" value="TreeGrafter"/>
</dbReference>
<dbReference type="GO" id="GO:0008270">
    <property type="term" value="F:zinc ion binding"/>
    <property type="evidence" value="ECO:0007669"/>
    <property type="project" value="UniProtKB-KW"/>
</dbReference>
<keyword evidence="8" id="KW-0804">Transcription</keyword>
<keyword evidence="5" id="KW-0862">Zinc</keyword>
<keyword evidence="6" id="KW-0805">Transcription regulation</keyword>
<feature type="compositionally biased region" description="Low complexity" evidence="11">
    <location>
        <begin position="409"/>
        <end position="421"/>
    </location>
</feature>
<dbReference type="AlphaFoldDB" id="A0A7E6FQK5"/>
<dbReference type="PROSITE" id="PS50157">
    <property type="entry name" value="ZINC_FINGER_C2H2_2"/>
    <property type="match status" value="7"/>
</dbReference>
<evidence type="ECO:0000256" key="5">
    <source>
        <dbReference type="ARBA" id="ARBA00022833"/>
    </source>
</evidence>
<dbReference type="PANTHER" id="PTHR24384:SF189">
    <property type="entry name" value="C2H2-TYPE DOMAIN-CONTAINING PROTEIN-RELATED"/>
    <property type="match status" value="1"/>
</dbReference>
<feature type="domain" description="C2H2-type" evidence="12">
    <location>
        <begin position="71"/>
        <end position="98"/>
    </location>
</feature>
<evidence type="ECO:0000256" key="7">
    <source>
        <dbReference type="ARBA" id="ARBA00023125"/>
    </source>
</evidence>
<feature type="compositionally biased region" description="Polar residues" evidence="11">
    <location>
        <begin position="354"/>
        <end position="378"/>
    </location>
</feature>
<dbReference type="SUPFAM" id="SSF57667">
    <property type="entry name" value="beta-beta-alpha zinc fingers"/>
    <property type="match status" value="4"/>
</dbReference>
<feature type="region of interest" description="Disordered" evidence="11">
    <location>
        <begin position="123"/>
        <end position="164"/>
    </location>
</feature>
<dbReference type="PROSITE" id="PS00028">
    <property type="entry name" value="ZINC_FINGER_C2H2_1"/>
    <property type="match status" value="6"/>
</dbReference>
<feature type="domain" description="C2H2-type" evidence="12">
    <location>
        <begin position="98"/>
        <end position="125"/>
    </location>
</feature>
<dbReference type="SMART" id="SM00355">
    <property type="entry name" value="ZnF_C2H2"/>
    <property type="match status" value="7"/>
</dbReference>
<keyword evidence="7" id="KW-0238">DNA-binding</keyword>
<organism evidence="13 14">
    <name type="scientific">Octopus sinensis</name>
    <name type="common">East Asian common octopus</name>
    <dbReference type="NCBI Taxonomy" id="2607531"/>
    <lineage>
        <taxon>Eukaryota</taxon>
        <taxon>Metazoa</taxon>
        <taxon>Spiralia</taxon>
        <taxon>Lophotrochozoa</taxon>
        <taxon>Mollusca</taxon>
        <taxon>Cephalopoda</taxon>
        <taxon>Coleoidea</taxon>
        <taxon>Octopodiformes</taxon>
        <taxon>Octopoda</taxon>
        <taxon>Incirrata</taxon>
        <taxon>Octopodidae</taxon>
        <taxon>Octopus</taxon>
    </lineage>
</organism>
<evidence type="ECO:0000256" key="10">
    <source>
        <dbReference type="PROSITE-ProRule" id="PRU00042"/>
    </source>
</evidence>
<dbReference type="RefSeq" id="XP_036369829.1">
    <property type="nucleotide sequence ID" value="XM_036513936.1"/>
</dbReference>
<evidence type="ECO:0000313" key="13">
    <source>
        <dbReference type="Proteomes" id="UP000515154"/>
    </source>
</evidence>